<proteinExistence type="predicted"/>
<dbReference type="RefSeq" id="WP_249771588.1">
    <property type="nucleotide sequence ID" value="NZ_CP097332.1"/>
</dbReference>
<gene>
    <name evidence="1" type="ORF">M6D93_18540</name>
</gene>
<evidence type="ECO:0000313" key="2">
    <source>
        <dbReference type="Proteomes" id="UP001056336"/>
    </source>
</evidence>
<keyword evidence="2" id="KW-1185">Reference proteome</keyword>
<evidence type="ECO:0000313" key="1">
    <source>
        <dbReference type="EMBL" id="UQX88262.1"/>
    </source>
</evidence>
<reference evidence="1" key="2">
    <citation type="submission" date="2022-05" db="EMBL/GenBank/DDBJ databases">
        <authorList>
            <person name="Kim J.-S."/>
            <person name="Lee K."/>
            <person name="Suh M."/>
            <person name="Eom M."/>
            <person name="Kim J.-S."/>
            <person name="Kim D.-S."/>
            <person name="Ko S.-H."/>
            <person name="Shin Y."/>
            <person name="Lee J.-S."/>
        </authorList>
    </citation>
    <scope>NUCLEOTIDE SEQUENCE</scope>
    <source>
        <strain evidence="1">N237</strain>
    </source>
</reference>
<sequence>MAQRGFALASFRDGGLWRCEPLPPSVLDDLGVLLSALRGQPPEGGPFVLASVDDEFFLMARSHGGRIDLVLSDLTAAVEFPLAAQVLDRLGEDPPEEDELDEVWPIGELDLFADLGLAEDEMEGILDDLDAYPDEMLETIFDRIGLTEQYGRALSLSRAGQR</sequence>
<name>A0ABY4QYA5_9ACTN</name>
<dbReference type="EMBL" id="CP097332">
    <property type="protein sequence ID" value="UQX88262.1"/>
    <property type="molecule type" value="Genomic_DNA"/>
</dbReference>
<dbReference type="Proteomes" id="UP001056336">
    <property type="component" value="Chromosome"/>
</dbReference>
<reference evidence="1" key="1">
    <citation type="journal article" date="2018" name="Int. J. Syst. Evol. Microbiol.">
        <title>Jatrophihabitans telluris sp. nov., isolated from sediment soil of lava forest wetlands and the emended description of the genus Jatrophihabitans.</title>
        <authorList>
            <person name="Lee K.C."/>
            <person name="Suh M.K."/>
            <person name="Eom M.K."/>
            <person name="Kim K.K."/>
            <person name="Kim J.S."/>
            <person name="Kim D.S."/>
            <person name="Ko S.H."/>
            <person name="Shin Y.K."/>
            <person name="Lee J.S."/>
        </authorList>
    </citation>
    <scope>NUCLEOTIDE SEQUENCE</scope>
    <source>
        <strain evidence="1">N237</strain>
    </source>
</reference>
<dbReference type="NCBIfam" id="TIGR03941">
    <property type="entry name" value="tRNA_deam_assoc"/>
    <property type="match status" value="1"/>
</dbReference>
<protein>
    <submittedName>
        <fullName evidence="1">tRNA adenosine deaminase-associated protein</fullName>
    </submittedName>
</protein>
<dbReference type="InterPro" id="IPR023869">
    <property type="entry name" value="tRNA_Adeno_NH3ase_assoc_put"/>
</dbReference>
<accession>A0ABY4QYA5</accession>
<organism evidence="1 2">
    <name type="scientific">Jatrophihabitans telluris</name>
    <dbReference type="NCBI Taxonomy" id="2038343"/>
    <lineage>
        <taxon>Bacteria</taxon>
        <taxon>Bacillati</taxon>
        <taxon>Actinomycetota</taxon>
        <taxon>Actinomycetes</taxon>
        <taxon>Jatrophihabitantales</taxon>
        <taxon>Jatrophihabitantaceae</taxon>
        <taxon>Jatrophihabitans</taxon>
    </lineage>
</organism>